<evidence type="ECO:0000256" key="9">
    <source>
        <dbReference type="SAM" id="MobiDB-lite"/>
    </source>
</evidence>
<dbReference type="FunFam" id="2.10.110.10:FF:000123">
    <property type="entry name" value="Rho GTPase-activating protein"/>
    <property type="match status" value="1"/>
</dbReference>
<dbReference type="FunFam" id="1.10.555.10:FF:000057">
    <property type="entry name" value="Rho GTPase-activating protein"/>
    <property type="match status" value="1"/>
</dbReference>
<gene>
    <name evidence="12" type="primary">RGA1_1</name>
    <name evidence="12" type="ORF">GRS66_004888</name>
</gene>
<name>A0A6C1E025_SACPS</name>
<keyword evidence="3 7" id="KW-0479">Metal-binding</keyword>
<dbReference type="GO" id="GO:0007165">
    <property type="term" value="P:signal transduction"/>
    <property type="evidence" value="ECO:0007669"/>
    <property type="project" value="InterPro"/>
</dbReference>
<feature type="compositionally biased region" description="Low complexity" evidence="9">
    <location>
        <begin position="212"/>
        <end position="221"/>
    </location>
</feature>
<feature type="region of interest" description="Disordered" evidence="9">
    <location>
        <begin position="505"/>
        <end position="600"/>
    </location>
</feature>
<evidence type="ECO:0000259" key="10">
    <source>
        <dbReference type="PROSITE" id="PS50023"/>
    </source>
</evidence>
<keyword evidence="6 7" id="KW-0440">LIM domain</keyword>
<dbReference type="GO" id="GO:0046872">
    <property type="term" value="F:metal ion binding"/>
    <property type="evidence" value="ECO:0007669"/>
    <property type="project" value="UniProtKB-KW"/>
</dbReference>
<dbReference type="GO" id="GO:0032177">
    <property type="term" value="C:cellular bud neck split septin rings"/>
    <property type="evidence" value="ECO:0007669"/>
    <property type="project" value="UniProtKB-ARBA"/>
</dbReference>
<feature type="compositionally biased region" description="Basic and acidic residues" evidence="9">
    <location>
        <begin position="454"/>
        <end position="466"/>
    </location>
</feature>
<keyword evidence="2" id="KW-0597">Phosphoprotein</keyword>
<keyword evidence="5 7" id="KW-0862">Zinc</keyword>
<dbReference type="SUPFAM" id="SSF48350">
    <property type="entry name" value="GTPase activation domain, GAP"/>
    <property type="match status" value="1"/>
</dbReference>
<dbReference type="InterPro" id="IPR050729">
    <property type="entry name" value="Rho-GAP"/>
</dbReference>
<dbReference type="PANTHER" id="PTHR23176:SF121">
    <property type="entry name" value="RHO-TYPE GTPASE-ACTIVATING PROTEIN 1-RELATED"/>
    <property type="match status" value="1"/>
</dbReference>
<evidence type="ECO:0000256" key="7">
    <source>
        <dbReference type="PROSITE-ProRule" id="PRU00125"/>
    </source>
</evidence>
<dbReference type="PANTHER" id="PTHR23176">
    <property type="entry name" value="RHO/RAC/CDC GTPASE-ACTIVATING PROTEIN"/>
    <property type="match status" value="1"/>
</dbReference>
<accession>A0A6C1E025</accession>
<evidence type="ECO:0000256" key="6">
    <source>
        <dbReference type="ARBA" id="ARBA00023038"/>
    </source>
</evidence>
<feature type="coiled-coil region" evidence="8">
    <location>
        <begin position="605"/>
        <end position="667"/>
    </location>
</feature>
<organism evidence="12 13">
    <name type="scientific">Saccharomyces pastorianus</name>
    <name type="common">Lager yeast</name>
    <name type="synonym">Saccharomyces cerevisiae x Saccharomyces eubayanus</name>
    <dbReference type="NCBI Taxonomy" id="27292"/>
    <lineage>
        <taxon>Eukaryota</taxon>
        <taxon>Fungi</taxon>
        <taxon>Dikarya</taxon>
        <taxon>Ascomycota</taxon>
        <taxon>Saccharomycotina</taxon>
        <taxon>Saccharomycetes</taxon>
        <taxon>Saccharomycetales</taxon>
        <taxon>Saccharomycetaceae</taxon>
        <taxon>Saccharomyces</taxon>
    </lineage>
</organism>
<dbReference type="Gene3D" id="2.10.110.10">
    <property type="entry name" value="Cysteine Rich Protein"/>
    <property type="match status" value="2"/>
</dbReference>
<dbReference type="InterPro" id="IPR000198">
    <property type="entry name" value="RhoGAP_dom"/>
</dbReference>
<dbReference type="OrthoDB" id="19923at2759"/>
<evidence type="ECO:0000256" key="1">
    <source>
        <dbReference type="ARBA" id="ARBA00022468"/>
    </source>
</evidence>
<evidence type="ECO:0000313" key="13">
    <source>
        <dbReference type="Proteomes" id="UP000501346"/>
    </source>
</evidence>
<dbReference type="SMART" id="SM00132">
    <property type="entry name" value="LIM"/>
    <property type="match status" value="2"/>
</dbReference>
<evidence type="ECO:0000256" key="8">
    <source>
        <dbReference type="SAM" id="Coils"/>
    </source>
</evidence>
<evidence type="ECO:0000259" key="11">
    <source>
        <dbReference type="PROSITE" id="PS50238"/>
    </source>
</evidence>
<reference evidence="12 13" key="1">
    <citation type="journal article" date="2019" name="BMC Genomics">
        <title>Chromosome level assembly and comparative genome analysis confirm lager-brewing yeasts originated from a single hybridization.</title>
        <authorList>
            <person name="Salazar A.N."/>
            <person name="Gorter de Vries A.R."/>
            <person name="van den Broek M."/>
            <person name="Brouwers N."/>
            <person name="de la Torre Cortes P."/>
            <person name="Kuijpers N.G.A."/>
            <person name="Daran J.G."/>
            <person name="Abeel T."/>
        </authorList>
    </citation>
    <scope>NUCLEOTIDE SEQUENCE [LARGE SCALE GENOMIC DNA]</scope>
    <source>
        <strain evidence="12 13">CBS 1483</strain>
    </source>
</reference>
<feature type="compositionally biased region" description="Polar residues" evidence="9">
    <location>
        <begin position="467"/>
        <end position="478"/>
    </location>
</feature>
<evidence type="ECO:0000256" key="5">
    <source>
        <dbReference type="ARBA" id="ARBA00022833"/>
    </source>
</evidence>
<dbReference type="CDD" id="cd00159">
    <property type="entry name" value="RhoGAP"/>
    <property type="match status" value="1"/>
</dbReference>
<feature type="compositionally biased region" description="Polar residues" evidence="9">
    <location>
        <begin position="531"/>
        <end position="579"/>
    </location>
</feature>
<dbReference type="PROSITE" id="PS50023">
    <property type="entry name" value="LIM_DOMAIN_2"/>
    <property type="match status" value="1"/>
</dbReference>
<feature type="compositionally biased region" description="Polar residues" evidence="9">
    <location>
        <begin position="270"/>
        <end position="293"/>
    </location>
</feature>
<dbReference type="InterPro" id="IPR008936">
    <property type="entry name" value="Rho_GTPase_activation_prot"/>
</dbReference>
<evidence type="ECO:0000256" key="2">
    <source>
        <dbReference type="ARBA" id="ARBA00022553"/>
    </source>
</evidence>
<keyword evidence="8" id="KW-0175">Coiled coil</keyword>
<proteinExistence type="predicted"/>
<evidence type="ECO:0000313" key="12">
    <source>
        <dbReference type="EMBL" id="QID82465.1"/>
    </source>
</evidence>
<feature type="domain" description="Rho-GAP" evidence="11">
    <location>
        <begin position="791"/>
        <end position="1006"/>
    </location>
</feature>
<dbReference type="InterPro" id="IPR001781">
    <property type="entry name" value="Znf_LIM"/>
</dbReference>
<dbReference type="AlphaFoldDB" id="A0A6C1E025"/>
<dbReference type="CDD" id="cd09395">
    <property type="entry name" value="LIM2_Rga"/>
    <property type="match status" value="1"/>
</dbReference>
<keyword evidence="4" id="KW-0677">Repeat</keyword>
<dbReference type="PROSITE" id="PS00478">
    <property type="entry name" value="LIM_DOMAIN_1"/>
    <property type="match status" value="1"/>
</dbReference>
<feature type="domain" description="LIM zinc-binding" evidence="10">
    <location>
        <begin position="68"/>
        <end position="129"/>
    </location>
</feature>
<dbReference type="PROSITE" id="PS50238">
    <property type="entry name" value="RHOGAP"/>
    <property type="match status" value="1"/>
</dbReference>
<keyword evidence="1" id="KW-0343">GTPase activation</keyword>
<feature type="compositionally biased region" description="Polar residues" evidence="9">
    <location>
        <begin position="250"/>
        <end position="261"/>
    </location>
</feature>
<feature type="compositionally biased region" description="Basic residues" evidence="9">
    <location>
        <begin position="411"/>
        <end position="421"/>
    </location>
</feature>
<dbReference type="Proteomes" id="UP000501346">
    <property type="component" value="Chromosome ScXV-ScXI"/>
</dbReference>
<feature type="region of interest" description="Disordered" evidence="9">
    <location>
        <begin position="203"/>
        <end position="293"/>
    </location>
</feature>
<dbReference type="Pfam" id="PF00620">
    <property type="entry name" value="RhoGAP"/>
    <property type="match status" value="1"/>
</dbReference>
<dbReference type="SMART" id="SM00324">
    <property type="entry name" value="RhoGAP"/>
    <property type="match status" value="1"/>
</dbReference>
<dbReference type="CDD" id="cd09394">
    <property type="entry name" value="LIM1_Rga"/>
    <property type="match status" value="1"/>
</dbReference>
<dbReference type="FunFam" id="2.10.110.10:FF:000115">
    <property type="entry name" value="Rho GTPase-activating protein"/>
    <property type="match status" value="1"/>
</dbReference>
<keyword evidence="13" id="KW-1185">Reference proteome</keyword>
<dbReference type="Gene3D" id="1.10.555.10">
    <property type="entry name" value="Rho GTPase activation protein"/>
    <property type="match status" value="1"/>
</dbReference>
<dbReference type="EMBL" id="CP048996">
    <property type="protein sequence ID" value="QID82465.1"/>
    <property type="molecule type" value="Genomic_DNA"/>
</dbReference>
<dbReference type="GO" id="GO:0005096">
    <property type="term" value="F:GTPase activator activity"/>
    <property type="evidence" value="ECO:0007669"/>
    <property type="project" value="UniProtKB-KW"/>
</dbReference>
<feature type="region of interest" description="Disordered" evidence="9">
    <location>
        <begin position="401"/>
        <end position="478"/>
    </location>
</feature>
<sequence length="1007" mass="112828">MASTAPNEQFPSCVRCKEFITTGHAYELGCDRWHTHCFACYKCEKPLSCESDFLVLGTGALICFDCSDSCKNCGKKIDDLAIILSSSNEAYCSDCFKCCKCGENIADLRYAKTKRGLFCLSCHEKLLAKRKYYEEKKRRLKKNLPSLPTPVIDNGHTDEVSASAVLPEKTFSRPASLVNEIPSGSEPSKDIETNSSDIVPHFITGYNDSDDNSGSSKFGSNVSIDVIGPEENSTEHVNDDVKEEAEAPSANMSLNVATDPTLSCKEPPSHSRNLLNKTPLRNSSGQYLAKSPSSYRQGIIVNDSLEESDQIDPPNNSSRNASELLTSVLHSPVSVNMKNPKGSNTDIFNTGEISQMDPSLSRKVLNNIVEETNALQRPVVEVVKEDRSVPDLAGVQQEQAEKYSYSNNSGKGRKISRSLSRRSKDLMINLKSRATGKQDSNVKLSPASKVTSRRSQDLMRDNDSHTGLDTPNSNSTSLDILVNNQKSLNYKRFTDNGTLRVTSGKEPALEEQKNHSFKSPSPIDHLLESPATPSNVSMYRTPPLDSSLTFDRRNGSSYSNQNYSIPSWQKTPKTQLENSDNFEEQKETLYENSESRNDPSLDKEIVTAEHYLKQLKINLKELESQREELMKEITEMKSMKEALRRHIESYNSEKNKLYLDSNELSNNPPMINEISLGESPPVKHVATASSVARSSVKPKFWKFFSSAKPQTEQSIQGVSTNNTNSIVKSAPVLLSAPSSGSNSGRLEISPPVLQNPNEFSDVRLVPIENDANMGQSKDGEEYLDGSNLYGSSLVARCNYENNEIPMILSVCIDFIESDEENMRSEGIYRKSGSQLVIEEIEKQFSAWKVQQNTETPNILTEQDLNAVTGVLKRYLRKLPNPIFTFQIYEPLMRLVKSRKMMENLPFVGGKLSLEAKNSDTYMSSKSALKNILEDLPREHYRVLRVLSEHIEKVTRYSHWNRMTLYNLALVFAPGLIRDFSGEKDIIDMKERNYIVAFIFGNYKDILT</sequence>
<evidence type="ECO:0000256" key="3">
    <source>
        <dbReference type="ARBA" id="ARBA00022723"/>
    </source>
</evidence>
<dbReference type="GO" id="GO:0031106">
    <property type="term" value="P:septin ring organization"/>
    <property type="evidence" value="ECO:0007669"/>
    <property type="project" value="UniProtKB-ARBA"/>
</dbReference>
<feature type="compositionally biased region" description="Basic and acidic residues" evidence="9">
    <location>
        <begin position="583"/>
        <end position="600"/>
    </location>
</feature>
<evidence type="ECO:0000256" key="4">
    <source>
        <dbReference type="ARBA" id="ARBA00022737"/>
    </source>
</evidence>
<protein>
    <submittedName>
        <fullName evidence="12">Rho-type GTPase-activating protein</fullName>
    </submittedName>
</protein>
<dbReference type="Pfam" id="PF00412">
    <property type="entry name" value="LIM"/>
    <property type="match status" value="1"/>
</dbReference>